<dbReference type="Gene3D" id="1.10.3300.10">
    <property type="entry name" value="Jann2411-like domain"/>
    <property type="match status" value="1"/>
</dbReference>
<dbReference type="InterPro" id="IPR023286">
    <property type="entry name" value="ABATE_dom_sf"/>
</dbReference>
<name>A0A1Q8VCP9_9ACTO</name>
<dbReference type="EMBL" id="MSKJ01000005">
    <property type="protein sequence ID" value="OLO45851.1"/>
    <property type="molecule type" value="Genomic_DNA"/>
</dbReference>
<dbReference type="PANTHER" id="PTHR35525:SF3">
    <property type="entry name" value="BLL6575 PROTEIN"/>
    <property type="match status" value="1"/>
</dbReference>
<proteinExistence type="predicted"/>
<organism evidence="2 3">
    <name type="scientific">Actinomyces oris</name>
    <dbReference type="NCBI Taxonomy" id="544580"/>
    <lineage>
        <taxon>Bacteria</taxon>
        <taxon>Bacillati</taxon>
        <taxon>Actinomycetota</taxon>
        <taxon>Actinomycetes</taxon>
        <taxon>Actinomycetales</taxon>
        <taxon>Actinomycetaceae</taxon>
        <taxon>Actinomyces</taxon>
    </lineage>
</organism>
<dbReference type="Pfam" id="PF07336">
    <property type="entry name" value="ABATE"/>
    <property type="match status" value="1"/>
</dbReference>
<protein>
    <recommendedName>
        <fullName evidence="1">Zinc finger CGNR domain-containing protein</fullName>
    </recommendedName>
</protein>
<dbReference type="InterPro" id="IPR010852">
    <property type="entry name" value="ABATE"/>
</dbReference>
<evidence type="ECO:0000259" key="1">
    <source>
        <dbReference type="Pfam" id="PF11706"/>
    </source>
</evidence>
<dbReference type="Pfam" id="PF11706">
    <property type="entry name" value="zf-CGNR"/>
    <property type="match status" value="1"/>
</dbReference>
<dbReference type="InterPro" id="IPR021005">
    <property type="entry name" value="Znf_CGNR"/>
</dbReference>
<evidence type="ECO:0000313" key="2">
    <source>
        <dbReference type="EMBL" id="OLO45851.1"/>
    </source>
</evidence>
<feature type="domain" description="Zinc finger CGNR" evidence="1">
    <location>
        <begin position="157"/>
        <end position="194"/>
    </location>
</feature>
<dbReference type="RefSeq" id="WP_075376123.1">
    <property type="nucleotide sequence ID" value="NZ_MSKJ01000005.1"/>
</dbReference>
<dbReference type="Proteomes" id="UP000186857">
    <property type="component" value="Unassembled WGS sequence"/>
</dbReference>
<accession>A0A1Q8VCP9</accession>
<sequence>MVRDAPLVPPLDGEPLPIELVNTTFVDGGLRGRVVDTLTTPSELDAWLARHREQFSADLRPVLAGVSSDVRDLGDWLGLREAIRGYLTALAGGANPAQQDLVRMNDAAVGAAHYIELQQADSLVARRRWHVADPLAIALGEVASAAAEYARPERRSRLRACQAPGCILFFEKTHPRREWCSPACGNRVRVARHARSAR</sequence>
<comment type="caution">
    <text evidence="2">The sequence shown here is derived from an EMBL/GenBank/DDBJ whole genome shotgun (WGS) entry which is preliminary data.</text>
</comment>
<dbReference type="PANTHER" id="PTHR35525">
    <property type="entry name" value="BLL6575 PROTEIN"/>
    <property type="match status" value="1"/>
</dbReference>
<dbReference type="AlphaFoldDB" id="A0A1Q8VCP9"/>
<dbReference type="SUPFAM" id="SSF160904">
    <property type="entry name" value="Jann2411-like"/>
    <property type="match status" value="1"/>
</dbReference>
<reference evidence="2 3" key="1">
    <citation type="submission" date="2016-12" db="EMBL/GenBank/DDBJ databases">
        <title>Genomic Comparison of strains in the 'Actinomyces naeslundii' Group.</title>
        <authorList>
            <person name="Mughal S.R."/>
            <person name="Do T."/>
            <person name="Gilbert S.C."/>
            <person name="Witherden E.A."/>
            <person name="Didelot X."/>
            <person name="Beighton D."/>
        </authorList>
    </citation>
    <scope>NUCLEOTIDE SEQUENCE [LARGE SCALE GENOMIC DNA]</scope>
    <source>
        <strain evidence="2 3">CCUG 33920</strain>
    </source>
</reference>
<dbReference type="OrthoDB" id="3211108at2"/>
<gene>
    <name evidence="2" type="ORF">BKH29_02525</name>
</gene>
<evidence type="ECO:0000313" key="3">
    <source>
        <dbReference type="Proteomes" id="UP000186857"/>
    </source>
</evidence>